<dbReference type="GO" id="GO:0006457">
    <property type="term" value="P:protein folding"/>
    <property type="evidence" value="ECO:0007669"/>
    <property type="project" value="TreeGrafter"/>
</dbReference>
<dbReference type="GO" id="GO:0034976">
    <property type="term" value="P:response to endoplasmic reticulum stress"/>
    <property type="evidence" value="ECO:0007669"/>
    <property type="project" value="TreeGrafter"/>
</dbReference>
<dbReference type="AlphaFoldDB" id="A0AAV9XVT7"/>
<proteinExistence type="inferred from homology"/>
<evidence type="ECO:0000313" key="5">
    <source>
        <dbReference type="Proteomes" id="UP001311799"/>
    </source>
</evidence>
<dbReference type="Proteomes" id="UP001311799">
    <property type="component" value="Unassembled WGS sequence"/>
</dbReference>
<dbReference type="Gene3D" id="3.40.30.10">
    <property type="entry name" value="Glutaredoxin"/>
    <property type="match status" value="3"/>
</dbReference>
<comment type="similarity">
    <text evidence="1">Belongs to the protein disulfide isomerase family.</text>
</comment>
<dbReference type="InterPro" id="IPR013766">
    <property type="entry name" value="Thioredoxin_domain"/>
</dbReference>
<dbReference type="EMBL" id="JAWDEY010000034">
    <property type="protein sequence ID" value="KAK6588229.1"/>
    <property type="molecule type" value="Genomic_DNA"/>
</dbReference>
<sequence length="672" mass="77593">MWKKEKVVGYLDGKCILNKIISYRIAVLISCLCALIFNFNVYPVLSNTIIDLNSNNMINDSRASLVDKNTEVNSLPLLSSDFKRVKSEINNDTNVNDEIFSKNENLDNKIELIAINGDDVFEKVLNENDYLLVLFTAPWCGMSKRAVEQINEMIVYLDSVNKSITDHSIDLFSSKKIVIGLVSVPEYPNLSKKLNVLDYPTIKLVKKDSKYKVIDYYGNIYYKKVLCWLIQQVNVFYTDNINAHLIKIKNISGLNLFTTLNNNVIVYFNGNINNENDEYKLISDISKIYNNIIIGEVKINELPRKSDIKDDNKLLIDFEREINSYINENNNNSFILIFNSEKVVSVIKSPFKNENIILNKIDSHLNNNVIMLNSETIGEILNKENDILLLIFNGNSYIDYFNLKKETSSIVHQFYNIMKKLKAIRNEKMRNINSEIYYNEKILYVISGNEGPTNRRFMDYLHIKDEMLPSIFIIKDLNISPPKKYYLDLPKVLLNSNNETDALAIDEENESNWVVLNNNTSINFSPNIISDFIDKVNSGLVNNTYHSQNIPLKQNSPVYILVGDSFKEIVHDSNKDVLVLFYTPWCGHCKTFEPIYNEIANIVSSKTNILIAKIDMSSNFVPEDQIGGKIFRFPTIKLFKKRDKKNPIDFDGERETNTILDFIWIHTARDEL</sequence>
<dbReference type="Pfam" id="PF00085">
    <property type="entry name" value="Thioredoxin"/>
    <property type="match status" value="2"/>
</dbReference>
<evidence type="ECO:0000256" key="2">
    <source>
        <dbReference type="SAM" id="Phobius"/>
    </source>
</evidence>
<reference evidence="4 5" key="1">
    <citation type="submission" date="2023-10" db="EMBL/GenBank/DDBJ databases">
        <title>Comparative genomics analysis reveals potential genetic determinants of host preference in Cryptosporidium xiaoi.</title>
        <authorList>
            <person name="Xiao L."/>
            <person name="Li J."/>
        </authorList>
    </citation>
    <scope>NUCLEOTIDE SEQUENCE [LARGE SCALE GENOMIC DNA]</scope>
    <source>
        <strain evidence="4 5">52996</strain>
    </source>
</reference>
<dbReference type="InterPro" id="IPR017937">
    <property type="entry name" value="Thioredoxin_CS"/>
</dbReference>
<organism evidence="4 5">
    <name type="scientific">Cryptosporidium xiaoi</name>
    <dbReference type="NCBI Taxonomy" id="659607"/>
    <lineage>
        <taxon>Eukaryota</taxon>
        <taxon>Sar</taxon>
        <taxon>Alveolata</taxon>
        <taxon>Apicomplexa</taxon>
        <taxon>Conoidasida</taxon>
        <taxon>Coccidia</taxon>
        <taxon>Eucoccidiorida</taxon>
        <taxon>Eimeriorina</taxon>
        <taxon>Cryptosporidiidae</taxon>
        <taxon>Cryptosporidium</taxon>
    </lineage>
</organism>
<dbReference type="PROSITE" id="PS00194">
    <property type="entry name" value="THIOREDOXIN_1"/>
    <property type="match status" value="1"/>
</dbReference>
<feature type="transmembrane region" description="Helical" evidence="2">
    <location>
        <begin position="21"/>
        <end position="45"/>
    </location>
</feature>
<evidence type="ECO:0000313" key="4">
    <source>
        <dbReference type="EMBL" id="KAK6588229.1"/>
    </source>
</evidence>
<keyword evidence="2" id="KW-1133">Transmembrane helix</keyword>
<keyword evidence="2" id="KW-0472">Membrane</keyword>
<protein>
    <recommendedName>
        <fullName evidence="3">Thioredoxin domain-containing protein</fullName>
    </recommendedName>
</protein>
<dbReference type="GO" id="GO:0005783">
    <property type="term" value="C:endoplasmic reticulum"/>
    <property type="evidence" value="ECO:0007669"/>
    <property type="project" value="TreeGrafter"/>
</dbReference>
<feature type="domain" description="Thioredoxin" evidence="3">
    <location>
        <begin position="539"/>
        <end position="668"/>
    </location>
</feature>
<dbReference type="PROSITE" id="PS51352">
    <property type="entry name" value="THIOREDOXIN_2"/>
    <property type="match status" value="1"/>
</dbReference>
<dbReference type="InterPro" id="IPR036249">
    <property type="entry name" value="Thioredoxin-like_sf"/>
</dbReference>
<dbReference type="GO" id="GO:0003756">
    <property type="term" value="F:protein disulfide isomerase activity"/>
    <property type="evidence" value="ECO:0007669"/>
    <property type="project" value="TreeGrafter"/>
</dbReference>
<evidence type="ECO:0000256" key="1">
    <source>
        <dbReference type="ARBA" id="ARBA00006347"/>
    </source>
</evidence>
<dbReference type="SUPFAM" id="SSF52833">
    <property type="entry name" value="Thioredoxin-like"/>
    <property type="match status" value="2"/>
</dbReference>
<keyword evidence="2" id="KW-0812">Transmembrane</keyword>
<accession>A0AAV9XVT7</accession>
<dbReference type="PANTHER" id="PTHR18929">
    <property type="entry name" value="PROTEIN DISULFIDE ISOMERASE"/>
    <property type="match status" value="1"/>
</dbReference>
<dbReference type="CDD" id="cd02995">
    <property type="entry name" value="PDI_a_PDI_a'_C"/>
    <property type="match status" value="1"/>
</dbReference>
<dbReference type="CDD" id="cd02961">
    <property type="entry name" value="PDI_a_family"/>
    <property type="match status" value="1"/>
</dbReference>
<name>A0AAV9XVT7_9CRYT</name>
<keyword evidence="5" id="KW-1185">Reference proteome</keyword>
<evidence type="ECO:0000259" key="3">
    <source>
        <dbReference type="PROSITE" id="PS51352"/>
    </source>
</evidence>
<comment type="caution">
    <text evidence="4">The sequence shown here is derived from an EMBL/GenBank/DDBJ whole genome shotgun (WGS) entry which is preliminary data.</text>
</comment>
<gene>
    <name evidence="4" type="ORF">RS030_6807</name>
</gene>